<evidence type="ECO:0000256" key="2">
    <source>
        <dbReference type="ARBA" id="ARBA00010945"/>
    </source>
</evidence>
<dbReference type="InterPro" id="IPR050116">
    <property type="entry name" value="DNA_polymerase-Y"/>
</dbReference>
<keyword evidence="6 16" id="KW-0548">Nucleotidyltransferase</keyword>
<comment type="similarity">
    <text evidence="2 16">Belongs to the DNA polymerase type-Y family.</text>
</comment>
<keyword evidence="3 16" id="KW-0515">Mutator protein</keyword>
<evidence type="ECO:0000256" key="10">
    <source>
        <dbReference type="ARBA" id="ARBA00022842"/>
    </source>
</evidence>
<reference evidence="18 19" key="1">
    <citation type="submission" date="2017-11" db="EMBL/GenBank/DDBJ databases">
        <title>Genomic Encyclopedia of Archaeal and Bacterial Type Strains, Phase II (KMG-II): From Individual Species to Whole Genera.</title>
        <authorList>
            <person name="Goeker M."/>
        </authorList>
    </citation>
    <scope>NUCLEOTIDE SEQUENCE [LARGE SCALE GENOMIC DNA]</scope>
    <source>
        <strain evidence="18 19">DSM 27393</strain>
    </source>
</reference>
<evidence type="ECO:0000256" key="5">
    <source>
        <dbReference type="ARBA" id="ARBA00022679"/>
    </source>
</evidence>
<dbReference type="NCBIfam" id="NF003015">
    <property type="entry name" value="PRK03858.1"/>
    <property type="match status" value="1"/>
</dbReference>
<protein>
    <recommendedName>
        <fullName evidence="16">DNA polymerase IV</fullName>
        <shortName evidence="16">Pol IV</shortName>
        <ecNumber evidence="16">2.7.7.7</ecNumber>
    </recommendedName>
</protein>
<dbReference type="GO" id="GO:0005829">
    <property type="term" value="C:cytosol"/>
    <property type="evidence" value="ECO:0007669"/>
    <property type="project" value="TreeGrafter"/>
</dbReference>
<dbReference type="Gene3D" id="3.30.1490.100">
    <property type="entry name" value="DNA polymerase, Y-family, little finger domain"/>
    <property type="match status" value="1"/>
</dbReference>
<evidence type="ECO:0000256" key="16">
    <source>
        <dbReference type="HAMAP-Rule" id="MF_01113"/>
    </source>
</evidence>
<dbReference type="AlphaFoldDB" id="A0A2M9CJV4"/>
<dbReference type="Gene3D" id="3.40.1170.60">
    <property type="match status" value="1"/>
</dbReference>
<dbReference type="SUPFAM" id="SSF100879">
    <property type="entry name" value="Lesion bypass DNA polymerase (Y-family), little finger domain"/>
    <property type="match status" value="1"/>
</dbReference>
<feature type="domain" description="UmuC" evidence="17">
    <location>
        <begin position="23"/>
        <end position="203"/>
    </location>
</feature>
<evidence type="ECO:0000259" key="17">
    <source>
        <dbReference type="PROSITE" id="PS50173"/>
    </source>
</evidence>
<feature type="active site" evidence="16">
    <location>
        <position position="122"/>
    </location>
</feature>
<comment type="function">
    <text evidence="14 16">Poorly processive, error-prone DNA polymerase involved in untargeted mutagenesis. Copies undamaged DNA at stalled replication forks, which arise in vivo from mismatched or misaligned primer ends. These misaligned primers can be extended by PolIV. Exhibits no 3'-5' exonuclease (proofreading) activity. May be involved in translesional synthesis, in conjunction with the beta clamp from PolIII.</text>
</comment>
<dbReference type="InterPro" id="IPR001126">
    <property type="entry name" value="UmuC"/>
</dbReference>
<evidence type="ECO:0000256" key="1">
    <source>
        <dbReference type="ARBA" id="ARBA00004496"/>
    </source>
</evidence>
<dbReference type="Pfam" id="PF21999">
    <property type="entry name" value="IMS_HHH_1"/>
    <property type="match status" value="1"/>
</dbReference>
<evidence type="ECO:0000256" key="9">
    <source>
        <dbReference type="ARBA" id="ARBA00022763"/>
    </source>
</evidence>
<accession>A0A2M9CJV4</accession>
<dbReference type="Gene3D" id="3.30.70.270">
    <property type="match status" value="1"/>
</dbReference>
<dbReference type="InterPro" id="IPR036775">
    <property type="entry name" value="DNA_pol_Y-fam_lit_finger_sf"/>
</dbReference>
<evidence type="ECO:0000313" key="18">
    <source>
        <dbReference type="EMBL" id="PJJ72181.1"/>
    </source>
</evidence>
<dbReference type="GO" id="GO:0003684">
    <property type="term" value="F:damaged DNA binding"/>
    <property type="evidence" value="ECO:0007669"/>
    <property type="project" value="InterPro"/>
</dbReference>
<proteinExistence type="inferred from homology"/>
<dbReference type="InterPro" id="IPR053848">
    <property type="entry name" value="IMS_HHH_1"/>
</dbReference>
<evidence type="ECO:0000256" key="4">
    <source>
        <dbReference type="ARBA" id="ARBA00022490"/>
    </source>
</evidence>
<organism evidence="18 19">
    <name type="scientific">Diaminobutyricimonas aerilata</name>
    <dbReference type="NCBI Taxonomy" id="1162967"/>
    <lineage>
        <taxon>Bacteria</taxon>
        <taxon>Bacillati</taxon>
        <taxon>Actinomycetota</taxon>
        <taxon>Actinomycetes</taxon>
        <taxon>Micrococcales</taxon>
        <taxon>Microbacteriaceae</taxon>
        <taxon>Diaminobutyricimonas</taxon>
    </lineage>
</organism>
<evidence type="ECO:0000256" key="11">
    <source>
        <dbReference type="ARBA" id="ARBA00022932"/>
    </source>
</evidence>
<keyword evidence="7 16" id="KW-0235">DNA replication</keyword>
<feature type="site" description="Substrate discrimination" evidence="16">
    <location>
        <position position="32"/>
    </location>
</feature>
<evidence type="ECO:0000256" key="13">
    <source>
        <dbReference type="ARBA" id="ARBA00023204"/>
    </source>
</evidence>
<keyword evidence="13 16" id="KW-0234">DNA repair</keyword>
<dbReference type="InterPro" id="IPR043128">
    <property type="entry name" value="Rev_trsase/Diguanyl_cyclase"/>
</dbReference>
<dbReference type="GO" id="GO:0042276">
    <property type="term" value="P:error-prone translesion synthesis"/>
    <property type="evidence" value="ECO:0007669"/>
    <property type="project" value="TreeGrafter"/>
</dbReference>
<dbReference type="NCBIfam" id="NF002677">
    <property type="entry name" value="PRK02406.1"/>
    <property type="match status" value="1"/>
</dbReference>
<dbReference type="EC" id="2.7.7.7" evidence="16"/>
<feature type="binding site" evidence="16">
    <location>
        <position position="27"/>
    </location>
    <ligand>
        <name>Mg(2+)</name>
        <dbReference type="ChEBI" id="CHEBI:18420"/>
    </ligand>
</feature>
<keyword evidence="5 16" id="KW-0808">Transferase</keyword>
<comment type="caution">
    <text evidence="18">The sequence shown here is derived from an EMBL/GenBank/DDBJ whole genome shotgun (WGS) entry which is preliminary data.</text>
</comment>
<keyword evidence="4 16" id="KW-0963">Cytoplasm</keyword>
<evidence type="ECO:0000256" key="6">
    <source>
        <dbReference type="ARBA" id="ARBA00022695"/>
    </source>
</evidence>
<sequence length="412" mass="45664">MSKQDGRGRQVTTAPVDDPAAHVLHMDLDAFYASVELLDRPELRHLPVVIGHDSMRSVVTAANYVARQYGVNSAMPMSVALRKCPNAVILEPHFEKYSRLSGEVMEICRSVTPLVEQLSIDEAFLDVAGARRLLGTPYEIAVDVRRRVQEQTGLTCSIGVAATKFVAKLASSRSKPDGLLVVPKAETLDFLHPLPISALWGVGARTEEKLRAMGLQTVGDLARTPVETLHRWVGAAGGAKLHALAWARDPRSVETERIEKSVGHESTFGRDLTEPEQVHRELLRLSDQVGVRLRKHGVVGRTVSLKLRYTDFTTITRSRTLAEPTDLGRRIYEEVREVYDAVAKPGDRIRLVGVRMEQLGRPEGTALGLWDDDEAWRETETTIDAVAERFGRGAVTPAALLNRRKRDRPPAD</sequence>
<dbReference type="PANTHER" id="PTHR11076:SF33">
    <property type="entry name" value="DNA POLYMERASE KAPPA"/>
    <property type="match status" value="1"/>
</dbReference>
<keyword evidence="8 16" id="KW-0479">Metal-binding</keyword>
<dbReference type="CDD" id="cd03586">
    <property type="entry name" value="PolY_Pol_IV_kappa"/>
    <property type="match status" value="1"/>
</dbReference>
<dbReference type="FunFam" id="3.30.1490.100:FF:000004">
    <property type="entry name" value="DNA polymerase IV"/>
    <property type="match status" value="1"/>
</dbReference>
<evidence type="ECO:0000256" key="15">
    <source>
        <dbReference type="ARBA" id="ARBA00049244"/>
    </source>
</evidence>
<dbReference type="Pfam" id="PF00817">
    <property type="entry name" value="IMS"/>
    <property type="match status" value="1"/>
</dbReference>
<dbReference type="GO" id="GO:0006261">
    <property type="term" value="P:DNA-templated DNA replication"/>
    <property type="evidence" value="ECO:0007669"/>
    <property type="project" value="UniProtKB-UniRule"/>
</dbReference>
<dbReference type="SUPFAM" id="SSF56672">
    <property type="entry name" value="DNA/RNA polymerases"/>
    <property type="match status" value="1"/>
</dbReference>
<dbReference type="HAMAP" id="MF_01113">
    <property type="entry name" value="DNApol_IV"/>
    <property type="match status" value="1"/>
</dbReference>
<dbReference type="GO" id="GO:0003887">
    <property type="term" value="F:DNA-directed DNA polymerase activity"/>
    <property type="evidence" value="ECO:0007669"/>
    <property type="project" value="UniProtKB-UniRule"/>
</dbReference>
<dbReference type="InterPro" id="IPR022880">
    <property type="entry name" value="DNApol_IV"/>
</dbReference>
<dbReference type="OrthoDB" id="9808813at2"/>
<keyword evidence="12 16" id="KW-0238">DNA-binding</keyword>
<dbReference type="GO" id="GO:0000287">
    <property type="term" value="F:magnesium ion binding"/>
    <property type="evidence" value="ECO:0007669"/>
    <property type="project" value="UniProtKB-UniRule"/>
</dbReference>
<evidence type="ECO:0000256" key="7">
    <source>
        <dbReference type="ARBA" id="ARBA00022705"/>
    </source>
</evidence>
<comment type="subcellular location">
    <subcellularLocation>
        <location evidence="1 16">Cytoplasm</location>
    </subcellularLocation>
</comment>
<evidence type="ECO:0000256" key="14">
    <source>
        <dbReference type="ARBA" id="ARBA00025589"/>
    </source>
</evidence>
<evidence type="ECO:0000313" key="19">
    <source>
        <dbReference type="Proteomes" id="UP000228758"/>
    </source>
</evidence>
<name>A0A2M9CJV4_9MICO</name>
<comment type="cofactor">
    <cofactor evidence="16">
        <name>Mg(2+)</name>
        <dbReference type="ChEBI" id="CHEBI:18420"/>
    </cofactor>
    <text evidence="16">Binds 2 magnesium ions per subunit.</text>
</comment>
<evidence type="ECO:0000256" key="8">
    <source>
        <dbReference type="ARBA" id="ARBA00022723"/>
    </source>
</evidence>
<keyword evidence="9 16" id="KW-0227">DNA damage</keyword>
<feature type="binding site" evidence="16">
    <location>
        <position position="121"/>
    </location>
    <ligand>
        <name>Mg(2+)</name>
        <dbReference type="ChEBI" id="CHEBI:18420"/>
    </ligand>
</feature>
<dbReference type="GO" id="GO:0006281">
    <property type="term" value="P:DNA repair"/>
    <property type="evidence" value="ECO:0007669"/>
    <property type="project" value="UniProtKB-UniRule"/>
</dbReference>
<comment type="catalytic activity">
    <reaction evidence="15 16">
        <text>DNA(n) + a 2'-deoxyribonucleoside 5'-triphosphate = DNA(n+1) + diphosphate</text>
        <dbReference type="Rhea" id="RHEA:22508"/>
        <dbReference type="Rhea" id="RHEA-COMP:17339"/>
        <dbReference type="Rhea" id="RHEA-COMP:17340"/>
        <dbReference type="ChEBI" id="CHEBI:33019"/>
        <dbReference type="ChEBI" id="CHEBI:61560"/>
        <dbReference type="ChEBI" id="CHEBI:173112"/>
        <dbReference type="EC" id="2.7.7.7"/>
    </reaction>
</comment>
<keyword evidence="10 16" id="KW-0460">Magnesium</keyword>
<dbReference type="InterPro" id="IPR043502">
    <property type="entry name" value="DNA/RNA_pol_sf"/>
</dbReference>
<evidence type="ECO:0000256" key="12">
    <source>
        <dbReference type="ARBA" id="ARBA00023125"/>
    </source>
</evidence>
<dbReference type="Proteomes" id="UP000228758">
    <property type="component" value="Unassembled WGS sequence"/>
</dbReference>
<comment type="subunit">
    <text evidence="16">Monomer.</text>
</comment>
<gene>
    <name evidence="16" type="primary">dinB</name>
    <name evidence="18" type="ORF">CLV46_1746</name>
</gene>
<dbReference type="InterPro" id="IPR017961">
    <property type="entry name" value="DNA_pol_Y-fam_little_finger"/>
</dbReference>
<dbReference type="PANTHER" id="PTHR11076">
    <property type="entry name" value="DNA REPAIR POLYMERASE UMUC / TRANSFERASE FAMILY MEMBER"/>
    <property type="match status" value="1"/>
</dbReference>
<dbReference type="Pfam" id="PF11799">
    <property type="entry name" value="IMS_C"/>
    <property type="match status" value="1"/>
</dbReference>
<dbReference type="GO" id="GO:0009432">
    <property type="term" value="P:SOS response"/>
    <property type="evidence" value="ECO:0007669"/>
    <property type="project" value="TreeGrafter"/>
</dbReference>
<dbReference type="PROSITE" id="PS50173">
    <property type="entry name" value="UMUC"/>
    <property type="match status" value="1"/>
</dbReference>
<dbReference type="Gene3D" id="1.10.150.20">
    <property type="entry name" value="5' to 3' exonuclease, C-terminal subdomain"/>
    <property type="match status" value="1"/>
</dbReference>
<dbReference type="EMBL" id="PGFF01000001">
    <property type="protein sequence ID" value="PJJ72181.1"/>
    <property type="molecule type" value="Genomic_DNA"/>
</dbReference>
<evidence type="ECO:0000256" key="3">
    <source>
        <dbReference type="ARBA" id="ARBA00022457"/>
    </source>
</evidence>
<dbReference type="RefSeq" id="WP_100364399.1">
    <property type="nucleotide sequence ID" value="NZ_PGFF01000001.1"/>
</dbReference>
<keyword evidence="11 16" id="KW-0239">DNA-directed DNA polymerase</keyword>
<keyword evidence="19" id="KW-1185">Reference proteome</keyword>